<dbReference type="RefSeq" id="WP_118928349.1">
    <property type="nucleotide sequence ID" value="NZ_QXGH01000037.1"/>
</dbReference>
<gene>
    <name evidence="5" type="ORF">D0Z08_26780</name>
</gene>
<dbReference type="GO" id="GO:0003677">
    <property type="term" value="F:DNA binding"/>
    <property type="evidence" value="ECO:0007669"/>
    <property type="project" value="UniProtKB-KW"/>
</dbReference>
<dbReference type="SMART" id="SM00895">
    <property type="entry name" value="FCD"/>
    <property type="match status" value="1"/>
</dbReference>
<evidence type="ECO:0000256" key="2">
    <source>
        <dbReference type="ARBA" id="ARBA00023125"/>
    </source>
</evidence>
<dbReference type="InterPro" id="IPR036388">
    <property type="entry name" value="WH-like_DNA-bd_sf"/>
</dbReference>
<dbReference type="InterPro" id="IPR011711">
    <property type="entry name" value="GntR_C"/>
</dbReference>
<evidence type="ECO:0000256" key="3">
    <source>
        <dbReference type="ARBA" id="ARBA00023163"/>
    </source>
</evidence>
<dbReference type="PROSITE" id="PS50949">
    <property type="entry name" value="HTH_GNTR"/>
    <property type="match status" value="1"/>
</dbReference>
<dbReference type="SUPFAM" id="SSF48008">
    <property type="entry name" value="GntR ligand-binding domain-like"/>
    <property type="match status" value="1"/>
</dbReference>
<accession>A0A417XUZ5</accession>
<keyword evidence="1" id="KW-0805">Transcription regulation</keyword>
<dbReference type="Gene3D" id="1.10.10.10">
    <property type="entry name" value="Winged helix-like DNA-binding domain superfamily/Winged helix DNA-binding domain"/>
    <property type="match status" value="1"/>
</dbReference>
<dbReference type="CDD" id="cd07377">
    <property type="entry name" value="WHTH_GntR"/>
    <property type="match status" value="1"/>
</dbReference>
<dbReference type="PRINTS" id="PR00035">
    <property type="entry name" value="HTHGNTR"/>
</dbReference>
<proteinExistence type="predicted"/>
<sequence>MTIDRSSVVRVPKAGELVAADLRRQIITGALQPGEPLPTESVLMARFGVSRPTLREAFRILESESIIKVLRGARGGARVMAPDADVTARYTGLLLQYRGVPLADVYQARTAIEVSAVGALAGAPVRTIAKLAELVDRGGDLLDDAYGFAKHDTAVHQAIVDLAGNQTLAVLASMLLSIMDAHNEHFMSIHGEEHEKQADQLAFRAQKKLVKLLQDGDAPAAQAHWRKHLNNVEKYMVGDSKTTLVEVLS</sequence>
<evidence type="ECO:0000313" key="5">
    <source>
        <dbReference type="EMBL" id="RHW23997.1"/>
    </source>
</evidence>
<dbReference type="PANTHER" id="PTHR43537">
    <property type="entry name" value="TRANSCRIPTIONAL REGULATOR, GNTR FAMILY"/>
    <property type="match status" value="1"/>
</dbReference>
<reference evidence="5 6" key="1">
    <citation type="submission" date="2018-09" db="EMBL/GenBank/DDBJ databases">
        <title>Genome sequencing of Nocardioides immobilis CCTCC AB 2017083 for comparison to Nocardioides silvaticus.</title>
        <authorList>
            <person name="Li C."/>
            <person name="Wang G."/>
        </authorList>
    </citation>
    <scope>NUCLEOTIDE SEQUENCE [LARGE SCALE GENOMIC DNA]</scope>
    <source>
        <strain evidence="5 6">CCTCC AB 2017083</strain>
    </source>
</reference>
<keyword evidence="6" id="KW-1185">Reference proteome</keyword>
<dbReference type="SUPFAM" id="SSF46785">
    <property type="entry name" value="Winged helix' DNA-binding domain"/>
    <property type="match status" value="1"/>
</dbReference>
<dbReference type="Gene3D" id="1.20.120.530">
    <property type="entry name" value="GntR ligand-binding domain-like"/>
    <property type="match status" value="1"/>
</dbReference>
<dbReference type="InterPro" id="IPR036390">
    <property type="entry name" value="WH_DNA-bd_sf"/>
</dbReference>
<dbReference type="AlphaFoldDB" id="A0A417XUZ5"/>
<dbReference type="EMBL" id="QXGH01000037">
    <property type="protein sequence ID" value="RHW23997.1"/>
    <property type="molecule type" value="Genomic_DNA"/>
</dbReference>
<evidence type="ECO:0000259" key="4">
    <source>
        <dbReference type="PROSITE" id="PS50949"/>
    </source>
</evidence>
<dbReference type="SMART" id="SM00345">
    <property type="entry name" value="HTH_GNTR"/>
    <property type="match status" value="1"/>
</dbReference>
<feature type="domain" description="HTH gntR-type" evidence="4">
    <location>
        <begin position="12"/>
        <end position="82"/>
    </location>
</feature>
<dbReference type="GO" id="GO:0003700">
    <property type="term" value="F:DNA-binding transcription factor activity"/>
    <property type="evidence" value="ECO:0007669"/>
    <property type="project" value="InterPro"/>
</dbReference>
<dbReference type="InterPro" id="IPR000524">
    <property type="entry name" value="Tscrpt_reg_HTH_GntR"/>
</dbReference>
<protein>
    <submittedName>
        <fullName evidence="5">FadR family transcriptional regulator</fullName>
    </submittedName>
</protein>
<evidence type="ECO:0000313" key="6">
    <source>
        <dbReference type="Proteomes" id="UP000283644"/>
    </source>
</evidence>
<dbReference type="OrthoDB" id="5243844at2"/>
<organism evidence="5 6">
    <name type="scientific">Nocardioides immobilis</name>
    <dbReference type="NCBI Taxonomy" id="2049295"/>
    <lineage>
        <taxon>Bacteria</taxon>
        <taxon>Bacillati</taxon>
        <taxon>Actinomycetota</taxon>
        <taxon>Actinomycetes</taxon>
        <taxon>Propionibacteriales</taxon>
        <taxon>Nocardioidaceae</taxon>
        <taxon>Nocardioides</taxon>
    </lineage>
</organism>
<dbReference type="Pfam" id="PF00392">
    <property type="entry name" value="GntR"/>
    <property type="match status" value="1"/>
</dbReference>
<dbReference type="Proteomes" id="UP000283644">
    <property type="component" value="Unassembled WGS sequence"/>
</dbReference>
<dbReference type="InterPro" id="IPR008920">
    <property type="entry name" value="TF_FadR/GntR_C"/>
</dbReference>
<dbReference type="Pfam" id="PF07729">
    <property type="entry name" value="FCD"/>
    <property type="match status" value="1"/>
</dbReference>
<keyword evidence="2" id="KW-0238">DNA-binding</keyword>
<dbReference type="PANTHER" id="PTHR43537:SF5">
    <property type="entry name" value="UXU OPERON TRANSCRIPTIONAL REGULATOR"/>
    <property type="match status" value="1"/>
</dbReference>
<comment type="caution">
    <text evidence="5">The sequence shown here is derived from an EMBL/GenBank/DDBJ whole genome shotgun (WGS) entry which is preliminary data.</text>
</comment>
<evidence type="ECO:0000256" key="1">
    <source>
        <dbReference type="ARBA" id="ARBA00023015"/>
    </source>
</evidence>
<name>A0A417XUZ5_9ACTN</name>
<keyword evidence="3" id="KW-0804">Transcription</keyword>